<reference evidence="13" key="1">
    <citation type="submission" date="2019-09" db="EMBL/GenBank/DDBJ databases">
        <title>Bird 10,000 Genomes (B10K) Project - Family phase.</title>
        <authorList>
            <person name="Zhang G."/>
        </authorList>
    </citation>
    <scope>NUCLEOTIDE SEQUENCE</scope>
    <source>
        <strain evidence="13">OUT-0061</strain>
        <tissue evidence="13">Blood</tissue>
    </source>
</reference>
<evidence type="ECO:0000256" key="7">
    <source>
        <dbReference type="ARBA" id="ARBA00022737"/>
    </source>
</evidence>
<evidence type="ECO:0000256" key="6">
    <source>
        <dbReference type="ARBA" id="ARBA00022729"/>
    </source>
</evidence>
<dbReference type="InterPro" id="IPR000372">
    <property type="entry name" value="LRRNT"/>
</dbReference>
<dbReference type="EMBL" id="WBNE01000097">
    <property type="protein sequence ID" value="NXD43232.1"/>
    <property type="molecule type" value="Genomic_DNA"/>
</dbReference>
<evidence type="ECO:0000256" key="8">
    <source>
        <dbReference type="ARBA" id="ARBA00023157"/>
    </source>
</evidence>
<dbReference type="PANTHER" id="PTHR46269:SF4">
    <property type="entry name" value="OPTICIN"/>
    <property type="match status" value="1"/>
</dbReference>
<keyword evidence="8" id="KW-1015">Disulfide bond</keyword>
<keyword evidence="9" id="KW-0325">Glycoprotein</keyword>
<keyword evidence="5" id="KW-0433">Leucine-rich repeat</keyword>
<dbReference type="InterPro" id="IPR001611">
    <property type="entry name" value="Leu-rich_rpt"/>
</dbReference>
<evidence type="ECO:0000313" key="14">
    <source>
        <dbReference type="Proteomes" id="UP000659062"/>
    </source>
</evidence>
<comment type="similarity">
    <text evidence="2">Belongs to the small leucine-rich proteoglycan (SLRP) family. SLRP class III subfamily.</text>
</comment>
<feature type="region of interest" description="Disordered" evidence="10">
    <location>
        <begin position="89"/>
        <end position="120"/>
    </location>
</feature>
<dbReference type="AlphaFoldDB" id="A0A851VQD4"/>
<gene>
    <name evidence="13" type="primary">Optc</name>
    <name evidence="13" type="ORF">COPSEC_R09759</name>
</gene>
<dbReference type="SMART" id="SM00369">
    <property type="entry name" value="LRR_TYP"/>
    <property type="match status" value="4"/>
</dbReference>
<dbReference type="GO" id="GO:0005615">
    <property type="term" value="C:extracellular space"/>
    <property type="evidence" value="ECO:0007669"/>
    <property type="project" value="TreeGrafter"/>
</dbReference>
<dbReference type="InterPro" id="IPR003591">
    <property type="entry name" value="Leu-rich_rpt_typical-subtyp"/>
</dbReference>
<organism evidence="13 14">
    <name type="scientific">Copsychus sechellarum</name>
    <dbReference type="NCBI Taxonomy" id="797021"/>
    <lineage>
        <taxon>Eukaryota</taxon>
        <taxon>Metazoa</taxon>
        <taxon>Chordata</taxon>
        <taxon>Craniata</taxon>
        <taxon>Vertebrata</taxon>
        <taxon>Euteleostomi</taxon>
        <taxon>Archelosauria</taxon>
        <taxon>Archosauria</taxon>
        <taxon>Dinosauria</taxon>
        <taxon>Saurischia</taxon>
        <taxon>Theropoda</taxon>
        <taxon>Coelurosauria</taxon>
        <taxon>Aves</taxon>
        <taxon>Neognathae</taxon>
        <taxon>Neoaves</taxon>
        <taxon>Telluraves</taxon>
        <taxon>Australaves</taxon>
        <taxon>Passeriformes</taxon>
        <taxon>Muscicapidae</taxon>
        <taxon>Copsychus</taxon>
    </lineage>
</organism>
<evidence type="ECO:0000256" key="4">
    <source>
        <dbReference type="ARBA" id="ARBA00022530"/>
    </source>
</evidence>
<feature type="compositionally biased region" description="Pro residues" evidence="10">
    <location>
        <begin position="107"/>
        <end position="120"/>
    </location>
</feature>
<evidence type="ECO:0000256" key="3">
    <source>
        <dbReference type="ARBA" id="ARBA00022525"/>
    </source>
</evidence>
<proteinExistence type="inferred from homology"/>
<feature type="non-terminal residue" evidence="13">
    <location>
        <position position="342"/>
    </location>
</feature>
<dbReference type="Pfam" id="PF13855">
    <property type="entry name" value="LRR_8"/>
    <property type="match status" value="1"/>
</dbReference>
<dbReference type="Proteomes" id="UP000659062">
    <property type="component" value="Unassembled WGS sequence"/>
</dbReference>
<dbReference type="InterPro" id="IPR043547">
    <property type="entry name" value="Mimecan/Epiphycan/Opticin"/>
</dbReference>
<accession>A0A851VQD4</accession>
<keyword evidence="14" id="KW-1185">Reference proteome</keyword>
<evidence type="ECO:0000256" key="11">
    <source>
        <dbReference type="SAM" id="SignalP"/>
    </source>
</evidence>
<keyword evidence="6 11" id="KW-0732">Signal</keyword>
<dbReference type="SUPFAM" id="SSF52058">
    <property type="entry name" value="L domain-like"/>
    <property type="match status" value="1"/>
</dbReference>
<feature type="domain" description="LRRNT" evidence="12">
    <location>
        <begin position="136"/>
        <end position="167"/>
    </location>
</feature>
<comment type="subcellular location">
    <subcellularLocation>
        <location evidence="1">Secreted</location>
        <location evidence="1">Extracellular space</location>
        <location evidence="1">Extracellular matrix</location>
    </subcellularLocation>
</comment>
<keyword evidence="3" id="KW-0964">Secreted</keyword>
<evidence type="ECO:0000256" key="9">
    <source>
        <dbReference type="ARBA" id="ARBA00023180"/>
    </source>
</evidence>
<keyword evidence="7" id="KW-0677">Repeat</keyword>
<dbReference type="Gene3D" id="3.80.10.10">
    <property type="entry name" value="Ribonuclease Inhibitor"/>
    <property type="match status" value="1"/>
</dbReference>
<dbReference type="Pfam" id="PF00560">
    <property type="entry name" value="LRR_1"/>
    <property type="match status" value="1"/>
</dbReference>
<evidence type="ECO:0000256" key="1">
    <source>
        <dbReference type="ARBA" id="ARBA00004498"/>
    </source>
</evidence>
<evidence type="ECO:0000256" key="2">
    <source>
        <dbReference type="ARBA" id="ARBA00006912"/>
    </source>
</evidence>
<dbReference type="PROSITE" id="PS51450">
    <property type="entry name" value="LRR"/>
    <property type="match status" value="1"/>
</dbReference>
<dbReference type="GO" id="GO:0060348">
    <property type="term" value="P:bone development"/>
    <property type="evidence" value="ECO:0007669"/>
    <property type="project" value="TreeGrafter"/>
</dbReference>
<evidence type="ECO:0000256" key="10">
    <source>
        <dbReference type="SAM" id="MobiDB-lite"/>
    </source>
</evidence>
<keyword evidence="4" id="KW-0272">Extracellular matrix</keyword>
<dbReference type="SMART" id="SM00013">
    <property type="entry name" value="LRRNT"/>
    <property type="match status" value="1"/>
</dbReference>
<feature type="chain" id="PRO_5032898544" evidence="11">
    <location>
        <begin position="26"/>
        <end position="342"/>
    </location>
</feature>
<dbReference type="GO" id="GO:0061975">
    <property type="term" value="P:articular cartilage development"/>
    <property type="evidence" value="ECO:0007669"/>
    <property type="project" value="TreeGrafter"/>
</dbReference>
<feature type="signal peptide" evidence="11">
    <location>
        <begin position="1"/>
        <end position="25"/>
    </location>
</feature>
<dbReference type="PANTHER" id="PTHR46269">
    <property type="entry name" value="EPIPHYCAN-RELATED"/>
    <property type="match status" value="1"/>
</dbReference>
<name>A0A851VQD4_9PASS</name>
<dbReference type="OrthoDB" id="676979at2759"/>
<feature type="non-terminal residue" evidence="13">
    <location>
        <position position="1"/>
    </location>
</feature>
<protein>
    <submittedName>
        <fullName evidence="13">OPT protein</fullName>
    </submittedName>
</protein>
<evidence type="ECO:0000313" key="13">
    <source>
        <dbReference type="EMBL" id="NXD43232.1"/>
    </source>
</evidence>
<evidence type="ECO:0000256" key="5">
    <source>
        <dbReference type="ARBA" id="ARBA00022614"/>
    </source>
</evidence>
<dbReference type="GO" id="GO:0030199">
    <property type="term" value="P:collagen fibril organization"/>
    <property type="evidence" value="ECO:0007669"/>
    <property type="project" value="TreeGrafter"/>
</dbReference>
<dbReference type="GO" id="GO:0031012">
    <property type="term" value="C:extracellular matrix"/>
    <property type="evidence" value="ECO:0007669"/>
    <property type="project" value="TreeGrafter"/>
</dbReference>
<dbReference type="InterPro" id="IPR032675">
    <property type="entry name" value="LRR_dom_sf"/>
</dbReference>
<sequence length="342" mass="38093">TLAKRRMCPLGWLGLASLCLGTLWAVPAKERRKVEKPKAELTLYENLDLDNYELPVDNYGDILDLSNYEELYDYGDLVPKIEVGTLAPLPKDPKTLPELGETTAGTPKPPAPSGAGPAPPAPIPGQGDCLSTPALPCCLLCLCLGSSVYCDDAELERIPALPPHTEYLYGRFNRIGAVRTRDFAGLEKLKRIDLSSNSISWVDADAFRLLPGLQELLLAQNLLRALPELPRGLRRLDARRNRIPSAGLRPEAFRDLKQLQFLHLSDNQLDFIPVPLPESLRSLHLQNNNIRTMHEDTFCDSQEQGQIRRALEDIRLDGNPINLSLFPNAFFCLPRLPTGRFS</sequence>
<evidence type="ECO:0000259" key="12">
    <source>
        <dbReference type="SMART" id="SM00013"/>
    </source>
</evidence>
<comment type="caution">
    <text evidence="13">The sequence shown here is derived from an EMBL/GenBank/DDBJ whole genome shotgun (WGS) entry which is preliminary data.</text>
</comment>